<dbReference type="EMBL" id="JAVFWL010000002">
    <property type="protein sequence ID" value="KAK6738898.1"/>
    <property type="molecule type" value="Genomic_DNA"/>
</dbReference>
<comment type="caution">
    <text evidence="3">The sequence shown here is derived from an EMBL/GenBank/DDBJ whole genome shotgun (WGS) entry which is preliminary data.</text>
</comment>
<keyword evidence="2" id="KW-0812">Transmembrane</keyword>
<sequence>MINDLIFELGNRKRAAVAAYKCIEVVVKRVKKIELRAHVFTFPFSLLLHTLQKRVNDYQFAYSVAALETSNKGTVGQHWFSDSNDDHSRERAIFAYLWMIFLYEYVETMKKFERESFFKTLVPVDKCARGRFDPRRNATQVKPVKVYKTKFEKMAPVCEAVIIFGEDTASGISTDIVLYDIVLRPVYIPKDYLFKMRPFCHVGSMGVLCVCRSDACFKKPLDLLAFLVGIYKFNQPKTPADKDVNKEQTDILKSIFNNAFDTFYDNLEQRDLFLHAIITEMRRNFGLESKMPAVPKPELAEVAIFDRWKEFDDEFDKMYPEQKPSEKDLKRKKQKSKRLICVIVIMGCLNAVSFFLIVAFFVWYKRFFYRITAVPLVEEPQEKTPDEGKKSAEKPQEGPPGGPQPAAAGNPAVGYFDPPGTSKPYAL</sequence>
<evidence type="ECO:0000256" key="1">
    <source>
        <dbReference type="SAM" id="MobiDB-lite"/>
    </source>
</evidence>
<feature type="compositionally biased region" description="Basic and acidic residues" evidence="1">
    <location>
        <begin position="380"/>
        <end position="396"/>
    </location>
</feature>
<keyword evidence="2" id="KW-1133">Transmembrane helix</keyword>
<evidence type="ECO:0000256" key="2">
    <source>
        <dbReference type="SAM" id="Phobius"/>
    </source>
</evidence>
<protein>
    <submittedName>
        <fullName evidence="3">Uncharacterized protein</fullName>
    </submittedName>
</protein>
<evidence type="ECO:0000313" key="3">
    <source>
        <dbReference type="EMBL" id="KAK6738898.1"/>
    </source>
</evidence>
<proteinExistence type="predicted"/>
<reference evidence="3 4" key="1">
    <citation type="submission" date="2023-08" db="EMBL/GenBank/DDBJ databases">
        <title>A Necator americanus chromosomal reference genome.</title>
        <authorList>
            <person name="Ilik V."/>
            <person name="Petrzelkova K.J."/>
            <person name="Pardy F."/>
            <person name="Fuh T."/>
            <person name="Niatou-Singa F.S."/>
            <person name="Gouil Q."/>
            <person name="Baker L."/>
            <person name="Ritchie M.E."/>
            <person name="Jex A.R."/>
            <person name="Gazzola D."/>
            <person name="Li H."/>
            <person name="Toshio Fujiwara R."/>
            <person name="Zhan B."/>
            <person name="Aroian R.V."/>
            <person name="Pafco B."/>
            <person name="Schwarz E.M."/>
        </authorList>
    </citation>
    <scope>NUCLEOTIDE SEQUENCE [LARGE SCALE GENOMIC DNA]</scope>
    <source>
        <strain evidence="3 4">Aroian</strain>
        <tissue evidence="3">Whole animal</tissue>
    </source>
</reference>
<feature type="region of interest" description="Disordered" evidence="1">
    <location>
        <begin position="380"/>
        <end position="427"/>
    </location>
</feature>
<feature type="compositionally biased region" description="Low complexity" evidence="1">
    <location>
        <begin position="404"/>
        <end position="414"/>
    </location>
</feature>
<accession>A0ABR1CKG7</accession>
<keyword evidence="2" id="KW-0472">Membrane</keyword>
<name>A0ABR1CKG7_NECAM</name>
<dbReference type="Proteomes" id="UP001303046">
    <property type="component" value="Unassembled WGS sequence"/>
</dbReference>
<gene>
    <name evidence="3" type="primary">Necator_chrII.g8581</name>
    <name evidence="3" type="ORF">RB195_020786</name>
</gene>
<feature type="transmembrane region" description="Helical" evidence="2">
    <location>
        <begin position="339"/>
        <end position="364"/>
    </location>
</feature>
<evidence type="ECO:0000313" key="4">
    <source>
        <dbReference type="Proteomes" id="UP001303046"/>
    </source>
</evidence>
<keyword evidence="4" id="KW-1185">Reference proteome</keyword>
<organism evidence="3 4">
    <name type="scientific">Necator americanus</name>
    <name type="common">Human hookworm</name>
    <dbReference type="NCBI Taxonomy" id="51031"/>
    <lineage>
        <taxon>Eukaryota</taxon>
        <taxon>Metazoa</taxon>
        <taxon>Ecdysozoa</taxon>
        <taxon>Nematoda</taxon>
        <taxon>Chromadorea</taxon>
        <taxon>Rhabditida</taxon>
        <taxon>Rhabditina</taxon>
        <taxon>Rhabditomorpha</taxon>
        <taxon>Strongyloidea</taxon>
        <taxon>Ancylostomatidae</taxon>
        <taxon>Bunostominae</taxon>
        <taxon>Necator</taxon>
    </lineage>
</organism>